<dbReference type="GO" id="GO:0008966">
    <property type="term" value="F:phosphoglucosamine mutase activity"/>
    <property type="evidence" value="ECO:0007669"/>
    <property type="project" value="UniProtKB-UniRule"/>
</dbReference>
<dbReference type="CDD" id="cd05802">
    <property type="entry name" value="GlmM"/>
    <property type="match status" value="1"/>
</dbReference>
<comment type="catalytic activity">
    <reaction evidence="6 9 11">
        <text>alpha-D-glucosamine 1-phosphate = D-glucosamine 6-phosphate</text>
        <dbReference type="Rhea" id="RHEA:23424"/>
        <dbReference type="ChEBI" id="CHEBI:58516"/>
        <dbReference type="ChEBI" id="CHEBI:58725"/>
        <dbReference type="EC" id="5.4.2.10"/>
    </reaction>
</comment>
<dbReference type="GO" id="GO:0006048">
    <property type="term" value="P:UDP-N-acetylglucosamine biosynthetic process"/>
    <property type="evidence" value="ECO:0007669"/>
    <property type="project" value="TreeGrafter"/>
</dbReference>
<dbReference type="RefSeq" id="WP_135270859.1">
    <property type="nucleotide sequence ID" value="NZ_SRIB01000005.1"/>
</dbReference>
<dbReference type="Pfam" id="PF02878">
    <property type="entry name" value="PGM_PMM_I"/>
    <property type="match status" value="1"/>
</dbReference>
<dbReference type="EC" id="5.4.2.10" evidence="7 9"/>
<dbReference type="SUPFAM" id="SSF55957">
    <property type="entry name" value="Phosphoglucomutase, C-terminal domain"/>
    <property type="match status" value="1"/>
</dbReference>
<dbReference type="GO" id="GO:0004615">
    <property type="term" value="F:phosphomannomutase activity"/>
    <property type="evidence" value="ECO:0007669"/>
    <property type="project" value="TreeGrafter"/>
</dbReference>
<comment type="caution">
    <text evidence="16">The sequence shown here is derived from an EMBL/GenBank/DDBJ whole genome shotgun (WGS) entry which is preliminary data.</text>
</comment>
<dbReference type="InterPro" id="IPR036900">
    <property type="entry name" value="A-D-PHexomutase_C_sf"/>
</dbReference>
<evidence type="ECO:0000256" key="7">
    <source>
        <dbReference type="ARBA" id="ARBA00066330"/>
    </source>
</evidence>
<dbReference type="InterPro" id="IPR005845">
    <property type="entry name" value="A-D-PHexomutase_a/b/a-II"/>
</dbReference>
<dbReference type="GO" id="GO:0005829">
    <property type="term" value="C:cytosol"/>
    <property type="evidence" value="ECO:0007669"/>
    <property type="project" value="TreeGrafter"/>
</dbReference>
<protein>
    <recommendedName>
        <fullName evidence="8 9">Phosphoglucosamine mutase</fullName>
        <ecNumber evidence="7 9">5.4.2.10</ecNumber>
    </recommendedName>
</protein>
<evidence type="ECO:0000256" key="10">
    <source>
        <dbReference type="RuleBase" id="RU004326"/>
    </source>
</evidence>
<dbReference type="SUPFAM" id="SSF53738">
    <property type="entry name" value="Phosphoglucomutase, first 3 domains"/>
    <property type="match status" value="3"/>
</dbReference>
<accession>A0A4Z0D643</accession>
<evidence type="ECO:0000313" key="16">
    <source>
        <dbReference type="EMBL" id="TFZ40341.1"/>
    </source>
</evidence>
<sequence>MGKLFGTDGVRGVANKELTPELAYEIGRAGGFVLTHGNRGTVIVGKDTRASSDMLEAAISAGLCSIGLDVIQVGIIPTPAVAYLTRKYKALAGVVISASHNPYEYNGIKFFSADGYKLPDEIEDEIEDILLNNKSIELRPIKNSIGRIYYEKDAPMHYKEYLKEKIGIDLKGYKIAMDCGNGALYKIGPEIIRELNGDVIAINTQPDGTNINDNCGSTNPHLAQQLVLDTNADLGISFDGDGDRIIAIDEKGRIIDGDHLLAICGRFLKKQNHLNDNTIVATVMSNMGLEVFLSQNGINLMRTPVGDRYIIEEMKKRNFVLGGEQSGHIIFMDLNTTGDGLATGLQLLKIMINENEKASSLNDLVENFPQVLINARVKPENKNKFLNFPEIENAIKELEKKFSGSGRVLIRPSGTEPLVRVMIEGKDYDWIKKEAENLAFLIEKILL</sequence>
<reference evidence="16 17" key="1">
    <citation type="submission" date="2019-03" db="EMBL/GenBank/DDBJ databases">
        <title>Draft genome sequence data and analysis of a Fermenting Bacterium, Soehngenia longevitae strain 1933PT, isolated from petroleum reservoir in Azerbaijan.</title>
        <authorList>
            <person name="Grouzdev D.S."/>
            <person name="Bidzhieva S.K."/>
            <person name="Sokolova D.S."/>
            <person name="Tourova T.P."/>
            <person name="Poltaraus A.B."/>
            <person name="Nazina T.N."/>
        </authorList>
    </citation>
    <scope>NUCLEOTIDE SEQUENCE [LARGE SCALE GENOMIC DNA]</scope>
    <source>
        <strain evidence="16 17">1933P</strain>
    </source>
</reference>
<evidence type="ECO:0000259" key="12">
    <source>
        <dbReference type="Pfam" id="PF00408"/>
    </source>
</evidence>
<dbReference type="PANTHER" id="PTHR42946:SF1">
    <property type="entry name" value="PHOSPHOGLUCOMUTASE (ALPHA-D-GLUCOSE-1,6-BISPHOSPHATE-DEPENDENT)"/>
    <property type="match status" value="1"/>
</dbReference>
<dbReference type="FunFam" id="3.40.120.10:FF:000001">
    <property type="entry name" value="Phosphoglucosamine mutase"/>
    <property type="match status" value="1"/>
</dbReference>
<dbReference type="InterPro" id="IPR050060">
    <property type="entry name" value="Phosphoglucosamine_mutase"/>
</dbReference>
<evidence type="ECO:0000256" key="9">
    <source>
        <dbReference type="HAMAP-Rule" id="MF_01554"/>
    </source>
</evidence>
<dbReference type="Proteomes" id="UP000298381">
    <property type="component" value="Unassembled WGS sequence"/>
</dbReference>
<organism evidence="16 17">
    <name type="scientific">Soehngenia longivitae</name>
    <dbReference type="NCBI Taxonomy" id="2562294"/>
    <lineage>
        <taxon>Bacteria</taxon>
        <taxon>Bacillati</taxon>
        <taxon>Bacillota</taxon>
        <taxon>Tissierellia</taxon>
        <taxon>Tissierellales</taxon>
        <taxon>Tissierellaceae</taxon>
        <taxon>Soehngenia</taxon>
    </lineage>
</organism>
<dbReference type="InterPro" id="IPR006352">
    <property type="entry name" value="GlmM_bact"/>
</dbReference>
<comment type="PTM">
    <text evidence="9">Activated by phosphorylation.</text>
</comment>
<keyword evidence="3 9" id="KW-0479">Metal-binding</keyword>
<feature type="modified residue" description="Phosphoserine" evidence="9">
    <location>
        <position position="99"/>
    </location>
</feature>
<dbReference type="PANTHER" id="PTHR42946">
    <property type="entry name" value="PHOSPHOHEXOSE MUTASE"/>
    <property type="match status" value="1"/>
</dbReference>
<gene>
    <name evidence="9" type="primary">glmM</name>
    <name evidence="16" type="ORF">E4100_04535</name>
</gene>
<evidence type="ECO:0000256" key="3">
    <source>
        <dbReference type="ARBA" id="ARBA00022723"/>
    </source>
</evidence>
<dbReference type="Gene3D" id="3.30.310.50">
    <property type="entry name" value="Alpha-D-phosphohexomutase, C-terminal domain"/>
    <property type="match status" value="1"/>
</dbReference>
<dbReference type="HAMAP" id="MF_01554_B">
    <property type="entry name" value="GlmM_B"/>
    <property type="match status" value="1"/>
</dbReference>
<keyword evidence="5 9" id="KW-0413">Isomerase</keyword>
<feature type="domain" description="Alpha-D-phosphohexomutase alpha/beta/alpha" evidence="14">
    <location>
        <begin position="158"/>
        <end position="252"/>
    </location>
</feature>
<dbReference type="InterPro" id="IPR005844">
    <property type="entry name" value="A-D-PHexomutase_a/b/a-I"/>
</dbReference>
<evidence type="ECO:0000259" key="14">
    <source>
        <dbReference type="Pfam" id="PF02879"/>
    </source>
</evidence>
<comment type="cofactor">
    <cofactor evidence="9">
        <name>Mg(2+)</name>
        <dbReference type="ChEBI" id="CHEBI:18420"/>
    </cofactor>
    <text evidence="9">Binds 1 Mg(2+) ion per subunit.</text>
</comment>
<dbReference type="GO" id="GO:0009252">
    <property type="term" value="P:peptidoglycan biosynthetic process"/>
    <property type="evidence" value="ECO:0007669"/>
    <property type="project" value="TreeGrafter"/>
</dbReference>
<evidence type="ECO:0000256" key="6">
    <source>
        <dbReference type="ARBA" id="ARBA00050364"/>
    </source>
</evidence>
<proteinExistence type="inferred from homology"/>
<dbReference type="Pfam" id="PF00408">
    <property type="entry name" value="PGM_PMM_IV"/>
    <property type="match status" value="1"/>
</dbReference>
<evidence type="ECO:0000259" key="15">
    <source>
        <dbReference type="Pfam" id="PF02880"/>
    </source>
</evidence>
<dbReference type="EMBL" id="SRIB01000005">
    <property type="protein sequence ID" value="TFZ40341.1"/>
    <property type="molecule type" value="Genomic_DNA"/>
</dbReference>
<dbReference type="FunFam" id="3.40.120.10:FF:000002">
    <property type="entry name" value="Phosphoglucosamine mutase"/>
    <property type="match status" value="1"/>
</dbReference>
<dbReference type="NCBIfam" id="TIGR01455">
    <property type="entry name" value="glmM"/>
    <property type="match status" value="1"/>
</dbReference>
<keyword evidence="17" id="KW-1185">Reference proteome</keyword>
<feature type="domain" description="Alpha-D-phosphohexomutase C-terminal" evidence="12">
    <location>
        <begin position="372"/>
        <end position="438"/>
    </location>
</feature>
<dbReference type="Pfam" id="PF02879">
    <property type="entry name" value="PGM_PMM_II"/>
    <property type="match status" value="1"/>
</dbReference>
<dbReference type="InterPro" id="IPR016055">
    <property type="entry name" value="A-D-PHexomutase_a/b/a-I/II/III"/>
</dbReference>
<feature type="binding site" evidence="9">
    <location>
        <position position="241"/>
    </location>
    <ligand>
        <name>Mg(2+)</name>
        <dbReference type="ChEBI" id="CHEBI:18420"/>
    </ligand>
</feature>
<feature type="binding site" evidence="9">
    <location>
        <position position="239"/>
    </location>
    <ligand>
        <name>Mg(2+)</name>
        <dbReference type="ChEBI" id="CHEBI:18420"/>
    </ligand>
</feature>
<feature type="binding site" evidence="9">
    <location>
        <position position="243"/>
    </location>
    <ligand>
        <name>Mg(2+)</name>
        <dbReference type="ChEBI" id="CHEBI:18420"/>
    </ligand>
</feature>
<feature type="domain" description="Alpha-D-phosphohexomutase alpha/beta/alpha" evidence="15">
    <location>
        <begin position="256"/>
        <end position="366"/>
    </location>
</feature>
<evidence type="ECO:0000256" key="4">
    <source>
        <dbReference type="ARBA" id="ARBA00022842"/>
    </source>
</evidence>
<dbReference type="InterPro" id="IPR005846">
    <property type="entry name" value="A-D-PHexomutase_a/b/a-III"/>
</dbReference>
<dbReference type="Gene3D" id="3.40.120.10">
    <property type="entry name" value="Alpha-D-Glucose-1,6-Bisphosphate, subunit A, domain 3"/>
    <property type="match status" value="3"/>
</dbReference>
<feature type="binding site" description="via phosphate group" evidence="9">
    <location>
        <position position="99"/>
    </location>
    <ligand>
        <name>Mg(2+)</name>
        <dbReference type="ChEBI" id="CHEBI:18420"/>
    </ligand>
</feature>
<dbReference type="PRINTS" id="PR00509">
    <property type="entry name" value="PGMPMM"/>
</dbReference>
<evidence type="ECO:0000256" key="5">
    <source>
        <dbReference type="ARBA" id="ARBA00023235"/>
    </source>
</evidence>
<dbReference type="NCBIfam" id="NF008139">
    <property type="entry name" value="PRK10887.1"/>
    <property type="match status" value="1"/>
</dbReference>
<dbReference type="PROSITE" id="PS00710">
    <property type="entry name" value="PGM_PMM"/>
    <property type="match status" value="1"/>
</dbReference>
<evidence type="ECO:0000313" key="17">
    <source>
        <dbReference type="Proteomes" id="UP000298381"/>
    </source>
</evidence>
<dbReference type="FunFam" id="3.30.310.50:FF:000001">
    <property type="entry name" value="Phosphoglucosamine mutase"/>
    <property type="match status" value="1"/>
</dbReference>
<dbReference type="AlphaFoldDB" id="A0A4Z0D643"/>
<evidence type="ECO:0000259" key="13">
    <source>
        <dbReference type="Pfam" id="PF02878"/>
    </source>
</evidence>
<dbReference type="InterPro" id="IPR005841">
    <property type="entry name" value="Alpha-D-phosphohexomutase_SF"/>
</dbReference>
<dbReference type="InterPro" id="IPR005843">
    <property type="entry name" value="A-D-PHexomutase_C"/>
</dbReference>
<dbReference type="OrthoDB" id="9806956at2"/>
<feature type="domain" description="Alpha-D-phosphohexomutase alpha/beta/alpha" evidence="13">
    <location>
        <begin position="3"/>
        <end position="135"/>
    </location>
</feature>
<dbReference type="GO" id="GO:0005975">
    <property type="term" value="P:carbohydrate metabolic process"/>
    <property type="evidence" value="ECO:0007669"/>
    <property type="project" value="InterPro"/>
</dbReference>
<evidence type="ECO:0000256" key="11">
    <source>
        <dbReference type="RuleBase" id="RU004327"/>
    </source>
</evidence>
<comment type="similarity">
    <text evidence="1 9 10">Belongs to the phosphohexose mutase family.</text>
</comment>
<name>A0A4Z0D643_9FIRM</name>
<evidence type="ECO:0000256" key="1">
    <source>
        <dbReference type="ARBA" id="ARBA00010231"/>
    </source>
</evidence>
<keyword evidence="4 9" id="KW-0460">Magnesium</keyword>
<feature type="active site" description="Phosphoserine intermediate" evidence="9">
    <location>
        <position position="99"/>
    </location>
</feature>
<keyword evidence="2 9" id="KW-0597">Phosphoprotein</keyword>
<evidence type="ECO:0000256" key="2">
    <source>
        <dbReference type="ARBA" id="ARBA00022553"/>
    </source>
</evidence>
<dbReference type="GO" id="GO:0000287">
    <property type="term" value="F:magnesium ion binding"/>
    <property type="evidence" value="ECO:0007669"/>
    <property type="project" value="UniProtKB-UniRule"/>
</dbReference>
<dbReference type="Pfam" id="PF02880">
    <property type="entry name" value="PGM_PMM_III"/>
    <property type="match status" value="1"/>
</dbReference>
<comment type="function">
    <text evidence="9 11">Catalyzes the conversion of glucosamine-6-phosphate to glucosamine-1-phosphate.</text>
</comment>
<evidence type="ECO:0000256" key="8">
    <source>
        <dbReference type="ARBA" id="ARBA00068193"/>
    </source>
</evidence>
<dbReference type="InterPro" id="IPR016066">
    <property type="entry name" value="A-D-PHexomutase_CS"/>
</dbReference>